<dbReference type="AlphaFoldDB" id="A0A1H9S828"/>
<gene>
    <name evidence="2" type="ORF">SAMN04490244_10338</name>
</gene>
<keyword evidence="1" id="KW-0812">Transmembrane</keyword>
<feature type="transmembrane region" description="Helical" evidence="1">
    <location>
        <begin position="54"/>
        <end position="71"/>
    </location>
</feature>
<dbReference type="InterPro" id="IPR010640">
    <property type="entry name" value="Low_temperature_requirement_A"/>
</dbReference>
<accession>A0A1H9S828</accession>
<reference evidence="2 3" key="1">
    <citation type="submission" date="2016-10" db="EMBL/GenBank/DDBJ databases">
        <authorList>
            <person name="de Groot N.N."/>
        </authorList>
    </citation>
    <scope>NUCLEOTIDE SEQUENCE [LARGE SCALE GENOMIC DNA]</scope>
    <source>
        <strain evidence="2 3">DSM 23042</strain>
    </source>
</reference>
<keyword evidence="3" id="KW-1185">Reference proteome</keyword>
<proteinExistence type="predicted"/>
<dbReference type="RefSeq" id="WP_235859789.1">
    <property type="nucleotide sequence ID" value="NZ_CBDDGO010000004.1"/>
</dbReference>
<sequence>MALSDFPIWRRPRHHMDVEAPGHHVHWVELFFDLVHAVTIFQLGNFLSDHLDPGGLLVFTGLFLAVFFAWADSSV</sequence>
<dbReference type="Pfam" id="PF06772">
    <property type="entry name" value="LtrA"/>
    <property type="match status" value="1"/>
</dbReference>
<protein>
    <submittedName>
        <fullName evidence="2">Low temperature requirement A protein (LtrA)</fullName>
    </submittedName>
</protein>
<organism evidence="2 3">
    <name type="scientific">Tranquillimonas rosea</name>
    <dbReference type="NCBI Taxonomy" id="641238"/>
    <lineage>
        <taxon>Bacteria</taxon>
        <taxon>Pseudomonadati</taxon>
        <taxon>Pseudomonadota</taxon>
        <taxon>Alphaproteobacteria</taxon>
        <taxon>Rhodobacterales</taxon>
        <taxon>Roseobacteraceae</taxon>
        <taxon>Tranquillimonas</taxon>
    </lineage>
</organism>
<dbReference type="EMBL" id="FOGU01000003">
    <property type="protein sequence ID" value="SER80339.1"/>
    <property type="molecule type" value="Genomic_DNA"/>
</dbReference>
<keyword evidence="1" id="KW-0472">Membrane</keyword>
<dbReference type="STRING" id="641238.SAMN04490244_10338"/>
<evidence type="ECO:0000256" key="1">
    <source>
        <dbReference type="SAM" id="Phobius"/>
    </source>
</evidence>
<evidence type="ECO:0000313" key="3">
    <source>
        <dbReference type="Proteomes" id="UP000198885"/>
    </source>
</evidence>
<name>A0A1H9S828_9RHOB</name>
<evidence type="ECO:0000313" key="2">
    <source>
        <dbReference type="EMBL" id="SER80339.1"/>
    </source>
</evidence>
<dbReference type="Proteomes" id="UP000198885">
    <property type="component" value="Unassembled WGS sequence"/>
</dbReference>
<keyword evidence="1" id="KW-1133">Transmembrane helix</keyword>